<proteinExistence type="inferred from homology"/>
<dbReference type="InterPro" id="IPR023210">
    <property type="entry name" value="NADP_OxRdtase_dom"/>
</dbReference>
<protein>
    <submittedName>
        <fullName evidence="8">Aldo/keto reductase</fullName>
    </submittedName>
</protein>
<dbReference type="Gene3D" id="3.20.20.100">
    <property type="entry name" value="NADP-dependent oxidoreductase domain"/>
    <property type="match status" value="1"/>
</dbReference>
<dbReference type="InterPro" id="IPR020471">
    <property type="entry name" value="AKR"/>
</dbReference>
<evidence type="ECO:0000256" key="6">
    <source>
        <dbReference type="PIRSR" id="PIRSR000097-3"/>
    </source>
</evidence>
<evidence type="ECO:0000256" key="3">
    <source>
        <dbReference type="ARBA" id="ARBA00023002"/>
    </source>
</evidence>
<dbReference type="OrthoDB" id="9804790at2"/>
<gene>
    <name evidence="8" type="ORF">SAMN04489750_1582</name>
</gene>
<dbReference type="Pfam" id="PF00248">
    <property type="entry name" value="Aldo_ket_red"/>
    <property type="match status" value="1"/>
</dbReference>
<keyword evidence="9" id="KW-1185">Reference proteome</keyword>
<keyword evidence="2" id="KW-0521">NADP</keyword>
<dbReference type="SUPFAM" id="SSF51430">
    <property type="entry name" value="NAD(P)-linked oxidoreductase"/>
    <property type="match status" value="1"/>
</dbReference>
<name>A0A2Y9BTM8_9MICO</name>
<sequence>MTESPSNVPGIQLNSGGVIPQLGLGVWQADDDECARAVQYALEVGYRHVDTAAAYGNEEAVGRGLSASGVERDEYFVTTKLWNADQGYEQTFPAFSASLDKLGLDYVDLYLIHWPLQDAERRHRTWDALVDIQASERARSIGVCNFEPHHLAELLEHTDVVPAVDQVELHPHLPQQEIREFAGQHGIAVESWSPLGGSPRNGKASSLLSDPVITAIGDRYGKSPAQVLIRWHLQQGLIVIPKSVHEERIAANIEVFDFELDADDLAKIDGLDDGQRFGAHPDTANFGAPD</sequence>
<dbReference type="GO" id="GO:0016616">
    <property type="term" value="F:oxidoreductase activity, acting on the CH-OH group of donors, NAD or NADP as acceptor"/>
    <property type="evidence" value="ECO:0007669"/>
    <property type="project" value="UniProtKB-ARBA"/>
</dbReference>
<dbReference type="PRINTS" id="PR00069">
    <property type="entry name" value="ALDKETRDTASE"/>
</dbReference>
<dbReference type="FunFam" id="3.20.20.100:FF:000015">
    <property type="entry name" value="Oxidoreductase, aldo/keto reductase family"/>
    <property type="match status" value="1"/>
</dbReference>
<accession>A0A2Y9BTM8</accession>
<dbReference type="InterPro" id="IPR018170">
    <property type="entry name" value="Aldo/ket_reductase_CS"/>
</dbReference>
<dbReference type="AlphaFoldDB" id="A0A2Y9BTM8"/>
<dbReference type="PROSITE" id="PS00063">
    <property type="entry name" value="ALDOKETO_REDUCTASE_3"/>
    <property type="match status" value="1"/>
</dbReference>
<comment type="similarity">
    <text evidence="1">Belongs to the aldo/keto reductase family.</text>
</comment>
<evidence type="ECO:0000313" key="8">
    <source>
        <dbReference type="EMBL" id="SSA34272.1"/>
    </source>
</evidence>
<evidence type="ECO:0000256" key="5">
    <source>
        <dbReference type="PIRSR" id="PIRSR000097-2"/>
    </source>
</evidence>
<feature type="binding site" evidence="5">
    <location>
        <position position="113"/>
    </location>
    <ligand>
        <name>substrate</name>
    </ligand>
</feature>
<feature type="active site" description="Proton donor" evidence="4">
    <location>
        <position position="55"/>
    </location>
</feature>
<evidence type="ECO:0000256" key="4">
    <source>
        <dbReference type="PIRSR" id="PIRSR000097-1"/>
    </source>
</evidence>
<dbReference type="PROSITE" id="PS00798">
    <property type="entry name" value="ALDOKETO_REDUCTASE_1"/>
    <property type="match status" value="1"/>
</dbReference>
<dbReference type="InterPro" id="IPR036812">
    <property type="entry name" value="NAD(P)_OxRdtase_dom_sf"/>
</dbReference>
<keyword evidence="3" id="KW-0560">Oxidoreductase</keyword>
<evidence type="ECO:0000259" key="7">
    <source>
        <dbReference type="Pfam" id="PF00248"/>
    </source>
</evidence>
<reference evidence="9" key="1">
    <citation type="submission" date="2016-10" db="EMBL/GenBank/DDBJ databases">
        <authorList>
            <person name="Varghese N."/>
            <person name="Submissions S."/>
        </authorList>
    </citation>
    <scope>NUCLEOTIDE SEQUENCE [LARGE SCALE GENOMIC DNA]</scope>
    <source>
        <strain evidence="9">DSM 22951</strain>
    </source>
</reference>
<dbReference type="PANTHER" id="PTHR43827">
    <property type="entry name" value="2,5-DIKETO-D-GLUCONIC ACID REDUCTASE"/>
    <property type="match status" value="1"/>
</dbReference>
<dbReference type="PIRSF" id="PIRSF000097">
    <property type="entry name" value="AKR"/>
    <property type="match status" value="1"/>
</dbReference>
<dbReference type="PROSITE" id="PS00062">
    <property type="entry name" value="ALDOKETO_REDUCTASE_2"/>
    <property type="match status" value="1"/>
</dbReference>
<organism evidence="8 9">
    <name type="scientific">Branchiibius hedensis</name>
    <dbReference type="NCBI Taxonomy" id="672460"/>
    <lineage>
        <taxon>Bacteria</taxon>
        <taxon>Bacillati</taxon>
        <taxon>Actinomycetota</taxon>
        <taxon>Actinomycetes</taxon>
        <taxon>Micrococcales</taxon>
        <taxon>Dermacoccaceae</taxon>
        <taxon>Branchiibius</taxon>
    </lineage>
</organism>
<dbReference type="Proteomes" id="UP000250028">
    <property type="component" value="Unassembled WGS sequence"/>
</dbReference>
<feature type="site" description="Lowers pKa of active site Tyr" evidence="6">
    <location>
        <position position="80"/>
    </location>
</feature>
<feature type="domain" description="NADP-dependent oxidoreductase" evidence="7">
    <location>
        <begin position="22"/>
        <end position="272"/>
    </location>
</feature>
<evidence type="ECO:0000313" key="9">
    <source>
        <dbReference type="Proteomes" id="UP000250028"/>
    </source>
</evidence>
<dbReference type="PANTHER" id="PTHR43827:SF3">
    <property type="entry name" value="NADP-DEPENDENT OXIDOREDUCTASE DOMAIN-CONTAINING PROTEIN"/>
    <property type="match status" value="1"/>
</dbReference>
<dbReference type="RefSeq" id="WP_109684855.1">
    <property type="nucleotide sequence ID" value="NZ_QGDN01000001.1"/>
</dbReference>
<dbReference type="EMBL" id="UESZ01000001">
    <property type="protein sequence ID" value="SSA34272.1"/>
    <property type="molecule type" value="Genomic_DNA"/>
</dbReference>
<evidence type="ECO:0000256" key="2">
    <source>
        <dbReference type="ARBA" id="ARBA00022857"/>
    </source>
</evidence>
<evidence type="ECO:0000256" key="1">
    <source>
        <dbReference type="ARBA" id="ARBA00007905"/>
    </source>
</evidence>